<evidence type="ECO:0000313" key="3">
    <source>
        <dbReference type="Proteomes" id="UP001237642"/>
    </source>
</evidence>
<dbReference type="Proteomes" id="UP001237642">
    <property type="component" value="Unassembled WGS sequence"/>
</dbReference>
<organism evidence="2 3">
    <name type="scientific">Heracleum sosnowskyi</name>
    <dbReference type="NCBI Taxonomy" id="360622"/>
    <lineage>
        <taxon>Eukaryota</taxon>
        <taxon>Viridiplantae</taxon>
        <taxon>Streptophyta</taxon>
        <taxon>Embryophyta</taxon>
        <taxon>Tracheophyta</taxon>
        <taxon>Spermatophyta</taxon>
        <taxon>Magnoliopsida</taxon>
        <taxon>eudicotyledons</taxon>
        <taxon>Gunneridae</taxon>
        <taxon>Pentapetalae</taxon>
        <taxon>asterids</taxon>
        <taxon>campanulids</taxon>
        <taxon>Apiales</taxon>
        <taxon>Apiaceae</taxon>
        <taxon>Apioideae</taxon>
        <taxon>apioid superclade</taxon>
        <taxon>Tordylieae</taxon>
        <taxon>Tordyliinae</taxon>
        <taxon>Heracleum</taxon>
    </lineage>
</organism>
<reference evidence="2" key="1">
    <citation type="submission" date="2023-02" db="EMBL/GenBank/DDBJ databases">
        <title>Genome of toxic invasive species Heracleum sosnowskyi carries increased number of genes despite the absence of recent whole-genome duplications.</title>
        <authorList>
            <person name="Schelkunov M."/>
            <person name="Shtratnikova V."/>
            <person name="Makarenko M."/>
            <person name="Klepikova A."/>
            <person name="Omelchenko D."/>
            <person name="Novikova G."/>
            <person name="Obukhova E."/>
            <person name="Bogdanov V."/>
            <person name="Penin A."/>
            <person name="Logacheva M."/>
        </authorList>
    </citation>
    <scope>NUCLEOTIDE SEQUENCE</scope>
    <source>
        <strain evidence="2">Hsosn_3</strain>
        <tissue evidence="2">Leaf</tissue>
    </source>
</reference>
<dbReference type="Pfam" id="PF07816">
    <property type="entry name" value="DUF1645"/>
    <property type="match status" value="1"/>
</dbReference>
<dbReference type="InterPro" id="IPR012442">
    <property type="entry name" value="DUF1645_plant"/>
</dbReference>
<dbReference type="EMBL" id="JAUIZM010000011">
    <property type="protein sequence ID" value="KAK1357835.1"/>
    <property type="molecule type" value="Genomic_DNA"/>
</dbReference>
<feature type="region of interest" description="Disordered" evidence="1">
    <location>
        <begin position="48"/>
        <end position="75"/>
    </location>
</feature>
<proteinExistence type="predicted"/>
<comment type="caution">
    <text evidence="2">The sequence shown here is derived from an EMBL/GenBank/DDBJ whole genome shotgun (WGS) entry which is preliminary data.</text>
</comment>
<dbReference type="PANTHER" id="PTHR33095">
    <property type="entry name" value="OS07G0619500 PROTEIN"/>
    <property type="match status" value="1"/>
</dbReference>
<feature type="compositionally biased region" description="Acidic residues" evidence="1">
    <location>
        <begin position="60"/>
        <end position="70"/>
    </location>
</feature>
<reference evidence="2" key="2">
    <citation type="submission" date="2023-05" db="EMBL/GenBank/DDBJ databases">
        <authorList>
            <person name="Schelkunov M.I."/>
        </authorList>
    </citation>
    <scope>NUCLEOTIDE SEQUENCE</scope>
    <source>
        <strain evidence="2">Hsosn_3</strain>
        <tissue evidence="2">Leaf</tissue>
    </source>
</reference>
<evidence type="ECO:0000313" key="2">
    <source>
        <dbReference type="EMBL" id="KAK1357835.1"/>
    </source>
</evidence>
<dbReference type="AlphaFoldDB" id="A0AAD8H1D6"/>
<sequence>MQSLSSVSFSSYSPSDKLSEIADRVVNEFQSNDDFLLEYADYDDDKKFVANNYDNQQQKEDEDEDEEGEFEFPQAPLSPIPADEIFANGQIRPVYPLFNTQLVFGNVRNTNFVFRNTNSVMSSTTPKASARLPLGKLFIEERENCASSSCSSSESEELEGVPADTYCVWKPNTGDNPRELRNKSSSTGTSKRWKFRGLLNKSNSDGNGNDTFDFLNAKKELEIVRRETAASQKKGPNDVRRSYLPHKKDLVELFFSVNGVSRHVNPY</sequence>
<accession>A0AAD8H1D6</accession>
<keyword evidence="3" id="KW-1185">Reference proteome</keyword>
<feature type="region of interest" description="Disordered" evidence="1">
    <location>
        <begin position="170"/>
        <end position="189"/>
    </location>
</feature>
<name>A0AAD8H1D6_9APIA</name>
<gene>
    <name evidence="2" type="ORF">POM88_051091</name>
</gene>
<protein>
    <submittedName>
        <fullName evidence="2">Uncharacterized protein</fullName>
    </submittedName>
</protein>
<dbReference type="PANTHER" id="PTHR33095:SF127">
    <property type="entry name" value="OS05G0578100 PROTEIN"/>
    <property type="match status" value="1"/>
</dbReference>
<evidence type="ECO:0000256" key="1">
    <source>
        <dbReference type="SAM" id="MobiDB-lite"/>
    </source>
</evidence>